<evidence type="ECO:0000256" key="6">
    <source>
        <dbReference type="RuleBase" id="RU000673"/>
    </source>
</evidence>
<dbReference type="PROSITE" id="PS01196">
    <property type="entry name" value="PEPT_TRNA_HYDROL_2"/>
    <property type="match status" value="1"/>
</dbReference>
<evidence type="ECO:0000313" key="10">
    <source>
        <dbReference type="Proteomes" id="UP000717515"/>
    </source>
</evidence>
<evidence type="ECO:0000256" key="1">
    <source>
        <dbReference type="ARBA" id="ARBA00013260"/>
    </source>
</evidence>
<reference evidence="9" key="1">
    <citation type="submission" date="2021-07" db="EMBL/GenBank/DDBJ databases">
        <title>Draft genome of Mortierella alpina, strain LL118, isolated from an aspen leaf litter sample.</title>
        <authorList>
            <person name="Yang S."/>
            <person name="Vinatzer B.A."/>
        </authorList>
    </citation>
    <scope>NUCLEOTIDE SEQUENCE</scope>
    <source>
        <strain evidence="9">LL118</strain>
    </source>
</reference>
<dbReference type="EMBL" id="JAIFTL010000061">
    <property type="protein sequence ID" value="KAG9324625.1"/>
    <property type="molecule type" value="Genomic_DNA"/>
</dbReference>
<comment type="similarity">
    <text evidence="5 7">Belongs to the PTH family.</text>
</comment>
<dbReference type="Proteomes" id="UP000717515">
    <property type="component" value="Unassembled WGS sequence"/>
</dbReference>
<organism evidence="9 10">
    <name type="scientific">Mortierella alpina</name>
    <name type="common">Oleaginous fungus</name>
    <name type="synonym">Mortierella renispora</name>
    <dbReference type="NCBI Taxonomy" id="64518"/>
    <lineage>
        <taxon>Eukaryota</taxon>
        <taxon>Fungi</taxon>
        <taxon>Fungi incertae sedis</taxon>
        <taxon>Mucoromycota</taxon>
        <taxon>Mortierellomycotina</taxon>
        <taxon>Mortierellomycetes</taxon>
        <taxon>Mortierellales</taxon>
        <taxon>Mortierellaceae</taxon>
        <taxon>Mortierella</taxon>
    </lineage>
</organism>
<keyword evidence="4" id="KW-0694">RNA-binding</keyword>
<comment type="caution">
    <text evidence="9">The sequence shown here is derived from an EMBL/GenBank/DDBJ whole genome shotgun (WGS) entry which is preliminary data.</text>
</comment>
<comment type="catalytic activity">
    <reaction evidence="6">
        <text>an N-acyl-L-alpha-aminoacyl-tRNA + H2O = an N-acyl-L-amino acid + a tRNA + H(+)</text>
        <dbReference type="Rhea" id="RHEA:54448"/>
        <dbReference type="Rhea" id="RHEA-COMP:10123"/>
        <dbReference type="Rhea" id="RHEA-COMP:13883"/>
        <dbReference type="ChEBI" id="CHEBI:15377"/>
        <dbReference type="ChEBI" id="CHEBI:15378"/>
        <dbReference type="ChEBI" id="CHEBI:59874"/>
        <dbReference type="ChEBI" id="CHEBI:78442"/>
        <dbReference type="ChEBI" id="CHEBI:138191"/>
        <dbReference type="EC" id="3.1.1.29"/>
    </reaction>
</comment>
<dbReference type="GO" id="GO:0004045">
    <property type="term" value="F:peptidyl-tRNA hydrolase activity"/>
    <property type="evidence" value="ECO:0007669"/>
    <property type="project" value="UniProtKB-EC"/>
</dbReference>
<gene>
    <name evidence="9" type="ORF">KVV02_007195</name>
</gene>
<dbReference type="GO" id="GO:0000049">
    <property type="term" value="F:tRNA binding"/>
    <property type="evidence" value="ECO:0007669"/>
    <property type="project" value="UniProtKB-KW"/>
</dbReference>
<dbReference type="InterPro" id="IPR018171">
    <property type="entry name" value="Pept_tRNA_hydro_CS"/>
</dbReference>
<sequence>MLVVGLGNYTHPGTRHNIGMMVVDSIAQRFQAPWSKKGAWQAEVATATTMITLKKKRKPAPRRVRSSSPSDSAEDTKTGPSPALAGGSIASDKLAQSSLAKKSEPVETTTTLELKLTLLKPLQLMNISGSSVSRAARDLGIPATNILVIHDDMEREIGKLSFKNEGSANGHNGVKSCVKYLGTQHFTRLRVGIGRPPVASRASNVVAGYWMDLANRGAVGWSIRGTAVQEVGEAE</sequence>
<dbReference type="CDD" id="cd00462">
    <property type="entry name" value="PTH"/>
    <property type="match status" value="1"/>
</dbReference>
<dbReference type="Gene3D" id="3.40.50.1470">
    <property type="entry name" value="Peptidyl-tRNA hydrolase"/>
    <property type="match status" value="1"/>
</dbReference>
<dbReference type="NCBIfam" id="TIGR00447">
    <property type="entry name" value="pth"/>
    <property type="match status" value="1"/>
</dbReference>
<dbReference type="EC" id="3.1.1.29" evidence="1 6"/>
<dbReference type="PROSITE" id="PS01195">
    <property type="entry name" value="PEPT_TRNA_HYDROL_1"/>
    <property type="match status" value="1"/>
</dbReference>
<dbReference type="Pfam" id="PF01195">
    <property type="entry name" value="Pept_tRNA_hydro"/>
    <property type="match status" value="2"/>
</dbReference>
<evidence type="ECO:0000256" key="3">
    <source>
        <dbReference type="ARBA" id="ARBA00022801"/>
    </source>
</evidence>
<evidence type="ECO:0000256" key="7">
    <source>
        <dbReference type="RuleBase" id="RU004320"/>
    </source>
</evidence>
<proteinExistence type="inferred from homology"/>
<evidence type="ECO:0000256" key="5">
    <source>
        <dbReference type="ARBA" id="ARBA00038063"/>
    </source>
</evidence>
<evidence type="ECO:0000256" key="8">
    <source>
        <dbReference type="SAM" id="MobiDB-lite"/>
    </source>
</evidence>
<dbReference type="SUPFAM" id="SSF53178">
    <property type="entry name" value="Peptidyl-tRNA hydrolase-like"/>
    <property type="match status" value="2"/>
</dbReference>
<accession>A0A9P8D1N7</accession>
<keyword evidence="3 6" id="KW-0378">Hydrolase</keyword>
<dbReference type="PANTHER" id="PTHR17224:SF1">
    <property type="entry name" value="PEPTIDYL-TRNA HYDROLASE"/>
    <property type="match status" value="1"/>
</dbReference>
<feature type="region of interest" description="Disordered" evidence="8">
    <location>
        <begin position="53"/>
        <end position="88"/>
    </location>
</feature>
<evidence type="ECO:0000256" key="4">
    <source>
        <dbReference type="ARBA" id="ARBA00022884"/>
    </source>
</evidence>
<dbReference type="PANTHER" id="PTHR17224">
    <property type="entry name" value="PEPTIDYL-TRNA HYDROLASE"/>
    <property type="match status" value="1"/>
</dbReference>
<dbReference type="InterPro" id="IPR001328">
    <property type="entry name" value="Pept_tRNA_hydro"/>
</dbReference>
<name>A0A9P8D1N7_MORAP</name>
<keyword evidence="2" id="KW-0820">tRNA-binding</keyword>
<evidence type="ECO:0000313" key="9">
    <source>
        <dbReference type="EMBL" id="KAG9324625.1"/>
    </source>
</evidence>
<dbReference type="AlphaFoldDB" id="A0A9P8D1N7"/>
<protein>
    <recommendedName>
        <fullName evidence="1 6">Peptidyl-tRNA hydrolase</fullName>
        <ecNumber evidence="1 6">3.1.1.29</ecNumber>
    </recommendedName>
</protein>
<evidence type="ECO:0000256" key="2">
    <source>
        <dbReference type="ARBA" id="ARBA00022555"/>
    </source>
</evidence>
<dbReference type="InterPro" id="IPR036416">
    <property type="entry name" value="Pept_tRNA_hydro_sf"/>
</dbReference>
<feature type="compositionally biased region" description="Basic residues" evidence="8">
    <location>
        <begin position="53"/>
        <end position="65"/>
    </location>
</feature>